<keyword evidence="2" id="KW-1133">Transmembrane helix</keyword>
<dbReference type="EMBL" id="BHEO01000008">
    <property type="protein sequence ID" value="GBU05220.1"/>
    <property type="molecule type" value="Genomic_DNA"/>
</dbReference>
<dbReference type="EMBL" id="SLZV01000034">
    <property type="protein sequence ID" value="TCS62011.1"/>
    <property type="molecule type" value="Genomic_DNA"/>
</dbReference>
<evidence type="ECO:0000313" key="4">
    <source>
        <dbReference type="EMBL" id="TCS62011.1"/>
    </source>
</evidence>
<keyword evidence="1" id="KW-0175">Coiled coil</keyword>
<sequence length="164" mass="18501">MAIREEAYVYGNTVRQPRVSIDRQTALQPSEPKRVSKQVHKNRKRALDMNKGYVLFLSIAAIAALFICVRYLQIQSEITNRSEAIAALQSELTELKEENTAMYNAATDSVDLEELRKRAVEDLGMVPATPDQVMEYDSPTSSYVKQYEEIPENGILAQSSKVSK</sequence>
<evidence type="ECO:0000256" key="2">
    <source>
        <dbReference type="SAM" id="Phobius"/>
    </source>
</evidence>
<dbReference type="Proteomes" id="UP000294613">
    <property type="component" value="Unassembled WGS sequence"/>
</dbReference>
<reference evidence="3 6" key="1">
    <citation type="journal article" date="2018" name="Int. J. Syst. Evol. Microbiol.">
        <title>Draft Genome Sequence of Faecalimonas umbilicata JCM 30896T, an Acetate-Producing Bacterium Isolated from Human Feces.</title>
        <authorList>
            <person name="Sakamoto M."/>
            <person name="Ikeyama N."/>
            <person name="Yuki M."/>
            <person name="Ohkuma M."/>
        </authorList>
    </citation>
    <scope>NUCLEOTIDE SEQUENCE [LARGE SCALE GENOMIC DNA]</scope>
    <source>
        <strain evidence="3 6">EGH7</strain>
    </source>
</reference>
<gene>
    <name evidence="4" type="ORF">EDD74_1343</name>
    <name evidence="3" type="ORF">FAEUMB_17610</name>
</gene>
<evidence type="ECO:0008006" key="7">
    <source>
        <dbReference type="Google" id="ProtNLM"/>
    </source>
</evidence>
<comment type="caution">
    <text evidence="4">The sequence shown here is derived from an EMBL/GenBank/DDBJ whole genome shotgun (WGS) entry which is preliminary data.</text>
</comment>
<dbReference type="RefSeq" id="WP_008976468.1">
    <property type="nucleotide sequence ID" value="NZ_AP031411.1"/>
</dbReference>
<dbReference type="Proteomes" id="UP000702954">
    <property type="component" value="Unassembled WGS sequence"/>
</dbReference>
<feature type="coiled-coil region" evidence="1">
    <location>
        <begin position="78"/>
        <end position="105"/>
    </location>
</feature>
<dbReference type="GeneID" id="97506324"/>
<dbReference type="AlphaFoldDB" id="A0A4V6NYH9"/>
<evidence type="ECO:0000313" key="6">
    <source>
        <dbReference type="Proteomes" id="UP000702954"/>
    </source>
</evidence>
<reference evidence="4 5" key="2">
    <citation type="submission" date="2019-03" db="EMBL/GenBank/DDBJ databases">
        <title>Genomic Encyclopedia of Type Strains, Phase IV (KMG-IV): sequencing the most valuable type-strain genomes for metagenomic binning, comparative biology and taxonomic classification.</title>
        <authorList>
            <person name="Goeker M."/>
        </authorList>
    </citation>
    <scope>NUCLEOTIDE SEQUENCE [LARGE SCALE GENOMIC DNA]</scope>
    <source>
        <strain evidence="4 5">DSM 103426</strain>
    </source>
</reference>
<organism evidence="4 5">
    <name type="scientific">Faecalimonas umbilicata</name>
    <dbReference type="NCBI Taxonomy" id="1912855"/>
    <lineage>
        <taxon>Bacteria</taxon>
        <taxon>Bacillati</taxon>
        <taxon>Bacillota</taxon>
        <taxon>Clostridia</taxon>
        <taxon>Lachnospirales</taxon>
        <taxon>Lachnospiraceae</taxon>
        <taxon>Faecalimonas</taxon>
    </lineage>
</organism>
<evidence type="ECO:0000313" key="3">
    <source>
        <dbReference type="EMBL" id="GBU05220.1"/>
    </source>
</evidence>
<keyword evidence="2" id="KW-0472">Membrane</keyword>
<keyword evidence="2" id="KW-0812">Transmembrane</keyword>
<keyword evidence="6" id="KW-1185">Reference proteome</keyword>
<accession>A0A4V6NYH9</accession>
<proteinExistence type="predicted"/>
<evidence type="ECO:0000313" key="5">
    <source>
        <dbReference type="Proteomes" id="UP000294613"/>
    </source>
</evidence>
<name>A0A4V6NYH9_9FIRM</name>
<evidence type="ECO:0000256" key="1">
    <source>
        <dbReference type="SAM" id="Coils"/>
    </source>
</evidence>
<feature type="transmembrane region" description="Helical" evidence="2">
    <location>
        <begin position="53"/>
        <end position="72"/>
    </location>
</feature>
<protein>
    <recommendedName>
        <fullName evidence="7">Cell division protein FtsL</fullName>
    </recommendedName>
</protein>